<dbReference type="Proteomes" id="UP000053989">
    <property type="component" value="Unassembled WGS sequence"/>
</dbReference>
<feature type="region of interest" description="Disordered" evidence="1">
    <location>
        <begin position="294"/>
        <end position="320"/>
    </location>
</feature>
<gene>
    <name evidence="2" type="ORF">SCLCIDRAFT_9514</name>
</gene>
<keyword evidence="3" id="KW-1185">Reference proteome</keyword>
<dbReference type="OrthoDB" id="2684339at2759"/>
<evidence type="ECO:0000256" key="1">
    <source>
        <dbReference type="SAM" id="MobiDB-lite"/>
    </source>
</evidence>
<evidence type="ECO:0000313" key="2">
    <source>
        <dbReference type="EMBL" id="KIM61169.1"/>
    </source>
</evidence>
<feature type="compositionally biased region" description="Polar residues" evidence="1">
    <location>
        <begin position="14"/>
        <end position="29"/>
    </location>
</feature>
<reference evidence="3" key="2">
    <citation type="submission" date="2015-01" db="EMBL/GenBank/DDBJ databases">
        <title>Evolutionary Origins and Diversification of the Mycorrhizal Mutualists.</title>
        <authorList>
            <consortium name="DOE Joint Genome Institute"/>
            <consortium name="Mycorrhizal Genomics Consortium"/>
            <person name="Kohler A."/>
            <person name="Kuo A."/>
            <person name="Nagy L.G."/>
            <person name="Floudas D."/>
            <person name="Copeland A."/>
            <person name="Barry K.W."/>
            <person name="Cichocki N."/>
            <person name="Veneault-Fourrey C."/>
            <person name="LaButti K."/>
            <person name="Lindquist E.A."/>
            <person name="Lipzen A."/>
            <person name="Lundell T."/>
            <person name="Morin E."/>
            <person name="Murat C."/>
            <person name="Riley R."/>
            <person name="Ohm R."/>
            <person name="Sun H."/>
            <person name="Tunlid A."/>
            <person name="Henrissat B."/>
            <person name="Grigoriev I.V."/>
            <person name="Hibbett D.S."/>
            <person name="Martin F."/>
        </authorList>
    </citation>
    <scope>NUCLEOTIDE SEQUENCE [LARGE SCALE GENOMIC DNA]</scope>
    <source>
        <strain evidence="3">Foug A</strain>
    </source>
</reference>
<sequence length="320" mass="35623">MIQCPTTPAPLQHGLSNTAVSSPSITQRSPLPAASAPSRNTFNRASTSEMAMKEISRKALRKFTLYPKPNILESLEQLFMERSLIGHHIGPGDAKVGEHIFLNGIKKLSDNGLQATVLMKHAGRENRCHQALAAAWKLKEAEYYGRLMTEVYVARHKEHKHYREATAEGKDILLEVGKSPDEMKDHVDGVISLSHELYGKQTVSLNTMRTQLQQLEKEGYQDNFEQWFNHSTEPQDPTATVPPTLVDTLGVQEAPPALLFPENVFDLGSFPHEPDDFPAPSFKSTALHLPYVQSDAPNDFPVPPFEPTAPQMQDSSLSHI</sequence>
<feature type="region of interest" description="Disordered" evidence="1">
    <location>
        <begin position="1"/>
        <end position="41"/>
    </location>
</feature>
<evidence type="ECO:0000313" key="3">
    <source>
        <dbReference type="Proteomes" id="UP000053989"/>
    </source>
</evidence>
<proteinExistence type="predicted"/>
<dbReference type="HOGENOM" id="CLU_869221_0_0_1"/>
<protein>
    <submittedName>
        <fullName evidence="2">Uncharacterized protein</fullName>
    </submittedName>
</protein>
<dbReference type="AlphaFoldDB" id="A0A0C3DYA6"/>
<accession>A0A0C3DYA6</accession>
<dbReference type="EMBL" id="KN822055">
    <property type="protein sequence ID" value="KIM61169.1"/>
    <property type="molecule type" value="Genomic_DNA"/>
</dbReference>
<organism evidence="2 3">
    <name type="scientific">Scleroderma citrinum Foug A</name>
    <dbReference type="NCBI Taxonomy" id="1036808"/>
    <lineage>
        <taxon>Eukaryota</taxon>
        <taxon>Fungi</taxon>
        <taxon>Dikarya</taxon>
        <taxon>Basidiomycota</taxon>
        <taxon>Agaricomycotina</taxon>
        <taxon>Agaricomycetes</taxon>
        <taxon>Agaricomycetidae</taxon>
        <taxon>Boletales</taxon>
        <taxon>Sclerodermatineae</taxon>
        <taxon>Sclerodermataceae</taxon>
        <taxon>Scleroderma</taxon>
    </lineage>
</organism>
<dbReference type="InParanoid" id="A0A0C3DYA6"/>
<reference evidence="2 3" key="1">
    <citation type="submission" date="2014-04" db="EMBL/GenBank/DDBJ databases">
        <authorList>
            <consortium name="DOE Joint Genome Institute"/>
            <person name="Kuo A."/>
            <person name="Kohler A."/>
            <person name="Nagy L.G."/>
            <person name="Floudas D."/>
            <person name="Copeland A."/>
            <person name="Barry K.W."/>
            <person name="Cichocki N."/>
            <person name="Veneault-Fourrey C."/>
            <person name="LaButti K."/>
            <person name="Lindquist E.A."/>
            <person name="Lipzen A."/>
            <person name="Lundell T."/>
            <person name="Morin E."/>
            <person name="Murat C."/>
            <person name="Sun H."/>
            <person name="Tunlid A."/>
            <person name="Henrissat B."/>
            <person name="Grigoriev I.V."/>
            <person name="Hibbett D.S."/>
            <person name="Martin F."/>
            <person name="Nordberg H.P."/>
            <person name="Cantor M.N."/>
            <person name="Hua S.X."/>
        </authorList>
    </citation>
    <scope>NUCLEOTIDE SEQUENCE [LARGE SCALE GENOMIC DNA]</scope>
    <source>
        <strain evidence="2 3">Foug A</strain>
    </source>
</reference>
<feature type="compositionally biased region" description="Polar residues" evidence="1">
    <location>
        <begin position="310"/>
        <end position="320"/>
    </location>
</feature>
<name>A0A0C3DYA6_9AGAM</name>